<dbReference type="Proteomes" id="UP000016160">
    <property type="component" value="Chromosome"/>
</dbReference>
<name>T2KP79_FORAG</name>
<dbReference type="PATRIC" id="fig|1347342.6.peg.2867"/>
<gene>
    <name evidence="1" type="ORF">BN863_28480</name>
</gene>
<evidence type="ECO:0000313" key="1">
    <source>
        <dbReference type="EMBL" id="CDF80560.1"/>
    </source>
</evidence>
<dbReference type="AlphaFoldDB" id="T2KP79"/>
<sequence>MISPLVNLHYNWRQYRLANIYKLEHSWQVCSMRGALNDRFDAEQRRIFINDGDVHAAFYIYTEGEDRPNYIYTETEIGLGANKTWLYNENELVGSAADFTVYVPLEIMNLQQYEVIGLIDFYKLAGKNYKIITI</sequence>
<evidence type="ECO:0000313" key="2">
    <source>
        <dbReference type="Proteomes" id="UP000016160"/>
    </source>
</evidence>
<dbReference type="HOGENOM" id="CLU_134337_0_0_10"/>
<accession>T2KP79</accession>
<reference evidence="1 2" key="1">
    <citation type="journal article" date="2013" name="Appl. Environ. Microbiol.">
        <title>The genome of the alga-associated marine flavobacterium Formosa agariphila KMM 3901T reveals a broad potential for degradation of algal polysaccharides.</title>
        <authorList>
            <person name="Mann A.J."/>
            <person name="Hahnke R.L."/>
            <person name="Huang S."/>
            <person name="Werner J."/>
            <person name="Xing P."/>
            <person name="Barbeyron T."/>
            <person name="Huettel B."/>
            <person name="Stueber K."/>
            <person name="Reinhardt R."/>
            <person name="Harder J."/>
            <person name="Gloeckner F.O."/>
            <person name="Amann R.I."/>
            <person name="Teeling H."/>
        </authorList>
    </citation>
    <scope>NUCLEOTIDE SEQUENCE [LARGE SCALE GENOMIC DNA]</scope>
    <source>
        <strain evidence="2">DSM 15362 / KCTC 12365 / LMG 23005 / KMM 3901</strain>
    </source>
</reference>
<dbReference type="eggNOG" id="ENOG5032RZP">
    <property type="taxonomic scope" value="Bacteria"/>
</dbReference>
<keyword evidence="2" id="KW-1185">Reference proteome</keyword>
<protein>
    <submittedName>
        <fullName evidence="1">Uncharacterized protein</fullName>
    </submittedName>
</protein>
<organism evidence="1 2">
    <name type="scientific">Formosa agariphila (strain DSM 15362 / KCTC 12365 / LMG 23005 / KMM 3901 / M-2Alg 35-1)</name>
    <dbReference type="NCBI Taxonomy" id="1347342"/>
    <lineage>
        <taxon>Bacteria</taxon>
        <taxon>Pseudomonadati</taxon>
        <taxon>Bacteroidota</taxon>
        <taxon>Flavobacteriia</taxon>
        <taxon>Flavobacteriales</taxon>
        <taxon>Flavobacteriaceae</taxon>
        <taxon>Formosa</taxon>
    </lineage>
</organism>
<dbReference type="STRING" id="1347342.BN863_28480"/>
<dbReference type="EMBL" id="HG315671">
    <property type="protein sequence ID" value="CDF80560.1"/>
    <property type="molecule type" value="Genomic_DNA"/>
</dbReference>
<proteinExistence type="predicted"/>